<dbReference type="Pfam" id="PF01814">
    <property type="entry name" value="Hemerythrin"/>
    <property type="match status" value="1"/>
</dbReference>
<evidence type="ECO:0000313" key="2">
    <source>
        <dbReference type="EMBL" id="MBJ8340867.1"/>
    </source>
</evidence>
<sequence length="155" mass="16855">MDHRAILLHDEHCRVFRTLHRLVQGVADGDRGGAAEVARRLAGAVAALRRHTRSQDEIVWPAVLDRAPADSVLVLCAEEQHERIDRLLTCAQARTAAFVGAAAAIERARLTAALDALSEVLEEHAAQEESQLLPVAERALTAAEWSTLSVRSQDG</sequence>
<evidence type="ECO:0000313" key="3">
    <source>
        <dbReference type="Proteomes" id="UP000655868"/>
    </source>
</evidence>
<evidence type="ECO:0000259" key="1">
    <source>
        <dbReference type="Pfam" id="PF01814"/>
    </source>
</evidence>
<dbReference type="RefSeq" id="WP_199705762.1">
    <property type="nucleotide sequence ID" value="NZ_JAEMNV010000006.1"/>
</dbReference>
<organism evidence="2 3">
    <name type="scientific">Antrihabitans stalagmiti</name>
    <dbReference type="NCBI Taxonomy" id="2799499"/>
    <lineage>
        <taxon>Bacteria</taxon>
        <taxon>Bacillati</taxon>
        <taxon>Actinomycetota</taxon>
        <taxon>Actinomycetes</taxon>
        <taxon>Mycobacteriales</taxon>
        <taxon>Nocardiaceae</taxon>
        <taxon>Antrihabitans</taxon>
    </lineage>
</organism>
<dbReference type="AlphaFoldDB" id="A0A934NTD0"/>
<dbReference type="Gene3D" id="1.20.120.520">
    <property type="entry name" value="nmb1532 protein domain like"/>
    <property type="match status" value="1"/>
</dbReference>
<dbReference type="EMBL" id="JAEMNV010000006">
    <property type="protein sequence ID" value="MBJ8340867.1"/>
    <property type="molecule type" value="Genomic_DNA"/>
</dbReference>
<gene>
    <name evidence="2" type="ORF">JGU71_18445</name>
</gene>
<feature type="domain" description="Hemerythrin-like" evidence="1">
    <location>
        <begin position="8"/>
        <end position="135"/>
    </location>
</feature>
<reference evidence="2" key="1">
    <citation type="submission" date="2020-12" db="EMBL/GenBank/DDBJ databases">
        <title>Antrihabitans popcorni sp. nov. and Antrihabitans auranticaus sp. nov., isolated from a larva cave.</title>
        <authorList>
            <person name="Lee S.D."/>
            <person name="Kim I.S."/>
        </authorList>
    </citation>
    <scope>NUCLEOTIDE SEQUENCE</scope>
    <source>
        <strain evidence="2">YC3-6</strain>
    </source>
</reference>
<dbReference type="CDD" id="cd12108">
    <property type="entry name" value="Hr-like"/>
    <property type="match status" value="1"/>
</dbReference>
<dbReference type="Proteomes" id="UP000655868">
    <property type="component" value="Unassembled WGS sequence"/>
</dbReference>
<accession>A0A934NTD0</accession>
<name>A0A934NTD0_9NOCA</name>
<keyword evidence="3" id="KW-1185">Reference proteome</keyword>
<dbReference type="InterPro" id="IPR012312">
    <property type="entry name" value="Hemerythrin-like"/>
</dbReference>
<comment type="caution">
    <text evidence="2">The sequence shown here is derived from an EMBL/GenBank/DDBJ whole genome shotgun (WGS) entry which is preliminary data.</text>
</comment>
<proteinExistence type="predicted"/>
<protein>
    <submittedName>
        <fullName evidence="2">Hemerythrin domain-containing protein</fullName>
    </submittedName>
</protein>